<dbReference type="Proteomes" id="UP000319160">
    <property type="component" value="Unassembled WGS sequence"/>
</dbReference>
<evidence type="ECO:0000313" key="3">
    <source>
        <dbReference type="Proteomes" id="UP000319160"/>
    </source>
</evidence>
<reference evidence="3" key="1">
    <citation type="submission" date="2019-06" db="EMBL/GenBank/DDBJ databases">
        <title>Draft genome sequence of the griseofulvin-producing fungus Xylaria cubensis strain G536.</title>
        <authorList>
            <person name="Mead M.E."/>
            <person name="Raja H.A."/>
            <person name="Steenwyk J.L."/>
            <person name="Knowles S.L."/>
            <person name="Oberlies N.H."/>
            <person name="Rokas A."/>
        </authorList>
    </citation>
    <scope>NUCLEOTIDE SEQUENCE [LARGE SCALE GENOMIC DNA]</scope>
    <source>
        <strain evidence="3">G536</strain>
    </source>
</reference>
<comment type="caution">
    <text evidence="2">The sequence shown here is derived from an EMBL/GenBank/DDBJ whole genome shotgun (WGS) entry which is preliminary data.</text>
</comment>
<accession>A0A553HQY8</accession>
<evidence type="ECO:0000256" key="1">
    <source>
        <dbReference type="SAM" id="MobiDB-lite"/>
    </source>
</evidence>
<proteinExistence type="predicted"/>
<feature type="compositionally biased region" description="Low complexity" evidence="1">
    <location>
        <begin position="13"/>
        <end position="23"/>
    </location>
</feature>
<evidence type="ECO:0000313" key="2">
    <source>
        <dbReference type="EMBL" id="TRX90320.1"/>
    </source>
</evidence>
<dbReference type="EMBL" id="VFLP01000057">
    <property type="protein sequence ID" value="TRX90320.1"/>
    <property type="molecule type" value="Genomic_DNA"/>
</dbReference>
<protein>
    <submittedName>
        <fullName evidence="2">Uncharacterized protein</fullName>
    </submittedName>
</protein>
<gene>
    <name evidence="2" type="ORF">FHL15_008865</name>
</gene>
<name>A0A553HQY8_9PEZI</name>
<feature type="region of interest" description="Disordered" evidence="1">
    <location>
        <begin position="13"/>
        <end position="33"/>
    </location>
</feature>
<organism evidence="2 3">
    <name type="scientific">Xylaria flabelliformis</name>
    <dbReference type="NCBI Taxonomy" id="2512241"/>
    <lineage>
        <taxon>Eukaryota</taxon>
        <taxon>Fungi</taxon>
        <taxon>Dikarya</taxon>
        <taxon>Ascomycota</taxon>
        <taxon>Pezizomycotina</taxon>
        <taxon>Sordariomycetes</taxon>
        <taxon>Xylariomycetidae</taxon>
        <taxon>Xylariales</taxon>
        <taxon>Xylariaceae</taxon>
        <taxon>Xylaria</taxon>
    </lineage>
</organism>
<dbReference type="AlphaFoldDB" id="A0A553HQY8"/>
<keyword evidence="3" id="KW-1185">Reference proteome</keyword>
<sequence>MLRYQLAARASSTTVVSTTSPTTKGNSDDAIPPHTMEALSVGNVDLRGLDSEGLSQGYVFEHKTEGATTGKLPERDLVHKSYHFLNSTWLAVTPYLL</sequence>